<dbReference type="SUPFAM" id="SSF56024">
    <property type="entry name" value="Phospholipase D/nuclease"/>
    <property type="match status" value="1"/>
</dbReference>
<protein>
    <submittedName>
        <fullName evidence="1">Uncharacterized protein</fullName>
    </submittedName>
</protein>
<gene>
    <name evidence="1" type="ORF">ACFQRB_19920</name>
</gene>
<accession>A0ABD5XSR9</accession>
<sequence length="139" mass="14317">MDGADLISHHLVDAADESRSRLAYAASSTVVDESVVDAVVAAANRGVDVTVLDPPPTVRERLEHEADTAAVTTYHTDTTGAVAERLVLADDDVAVVGLTDAGPDGTDDRAVGILGTGDRNALAVQLARWVTAVAATNDV</sequence>
<organism evidence="1 2">
    <name type="scientific">Halobaculum litoreum</name>
    <dbReference type="NCBI Taxonomy" id="3031998"/>
    <lineage>
        <taxon>Archaea</taxon>
        <taxon>Methanobacteriati</taxon>
        <taxon>Methanobacteriota</taxon>
        <taxon>Stenosarchaea group</taxon>
        <taxon>Halobacteria</taxon>
        <taxon>Halobacteriales</taxon>
        <taxon>Haloferacaceae</taxon>
        <taxon>Halobaculum</taxon>
    </lineage>
</organism>
<reference evidence="1 2" key="1">
    <citation type="journal article" date="2019" name="Int. J. Syst. Evol. Microbiol.">
        <title>The Global Catalogue of Microorganisms (GCM) 10K type strain sequencing project: providing services to taxonomists for standard genome sequencing and annotation.</title>
        <authorList>
            <consortium name="The Broad Institute Genomics Platform"/>
            <consortium name="The Broad Institute Genome Sequencing Center for Infectious Disease"/>
            <person name="Wu L."/>
            <person name="Ma J."/>
        </authorList>
    </citation>
    <scope>NUCLEOTIDE SEQUENCE [LARGE SCALE GENOMIC DNA]</scope>
    <source>
        <strain evidence="1 2">DT92</strain>
    </source>
</reference>
<dbReference type="AlphaFoldDB" id="A0ABD5XSR9"/>
<evidence type="ECO:0000313" key="1">
    <source>
        <dbReference type="EMBL" id="MFC7138128.1"/>
    </source>
</evidence>
<dbReference type="Proteomes" id="UP001596368">
    <property type="component" value="Unassembled WGS sequence"/>
</dbReference>
<keyword evidence="2" id="KW-1185">Reference proteome</keyword>
<evidence type="ECO:0000313" key="2">
    <source>
        <dbReference type="Proteomes" id="UP001596368"/>
    </source>
</evidence>
<dbReference type="EMBL" id="JBHSZG010000008">
    <property type="protein sequence ID" value="MFC7138128.1"/>
    <property type="molecule type" value="Genomic_DNA"/>
</dbReference>
<comment type="caution">
    <text evidence="1">The sequence shown here is derived from an EMBL/GenBank/DDBJ whole genome shotgun (WGS) entry which is preliminary data.</text>
</comment>
<proteinExistence type="predicted"/>
<name>A0ABD5XSR9_9EURY</name>